<evidence type="ECO:0000256" key="7">
    <source>
        <dbReference type="ARBA" id="ARBA00023065"/>
    </source>
</evidence>
<evidence type="ECO:0000256" key="9">
    <source>
        <dbReference type="ARBA" id="ARBA00023136"/>
    </source>
</evidence>
<keyword evidence="8 13" id="KW-0798">TonB box</keyword>
<evidence type="ECO:0000256" key="14">
    <source>
        <dbReference type="SAM" id="MobiDB-lite"/>
    </source>
</evidence>
<dbReference type="CDD" id="cd01347">
    <property type="entry name" value="ligand_gated_channel"/>
    <property type="match status" value="1"/>
</dbReference>
<dbReference type="GO" id="GO:0038023">
    <property type="term" value="F:signaling receptor activity"/>
    <property type="evidence" value="ECO:0007669"/>
    <property type="project" value="InterPro"/>
</dbReference>
<dbReference type="EMBL" id="CP158568">
    <property type="protein sequence ID" value="XBY44695.1"/>
    <property type="molecule type" value="Genomic_DNA"/>
</dbReference>
<dbReference type="Gene3D" id="2.170.130.10">
    <property type="entry name" value="TonB-dependent receptor, plug domain"/>
    <property type="match status" value="1"/>
</dbReference>
<feature type="domain" description="TonB-dependent receptor plug" evidence="16">
    <location>
        <begin position="142"/>
        <end position="241"/>
    </location>
</feature>
<dbReference type="PANTHER" id="PTHR32552">
    <property type="entry name" value="FERRICHROME IRON RECEPTOR-RELATED"/>
    <property type="match status" value="1"/>
</dbReference>
<gene>
    <name evidence="17" type="ORF">ABS361_22325</name>
</gene>
<accession>A0AAU7XCA7</accession>
<organism evidence="17">
    <name type="scientific">Methyloraptor flagellatus</name>
    <dbReference type="NCBI Taxonomy" id="3162530"/>
    <lineage>
        <taxon>Bacteria</taxon>
        <taxon>Pseudomonadati</taxon>
        <taxon>Pseudomonadota</taxon>
        <taxon>Alphaproteobacteria</taxon>
        <taxon>Hyphomicrobiales</taxon>
        <taxon>Ancalomicrobiaceae</taxon>
        <taxon>Methyloraptor</taxon>
    </lineage>
</organism>
<feature type="compositionally biased region" description="Low complexity" evidence="14">
    <location>
        <begin position="109"/>
        <end position="118"/>
    </location>
</feature>
<dbReference type="InterPro" id="IPR037066">
    <property type="entry name" value="Plug_dom_sf"/>
</dbReference>
<evidence type="ECO:0000256" key="11">
    <source>
        <dbReference type="ARBA" id="ARBA00023237"/>
    </source>
</evidence>
<dbReference type="Pfam" id="PF00593">
    <property type="entry name" value="TonB_dep_Rec_b-barrel"/>
    <property type="match status" value="1"/>
</dbReference>
<comment type="subcellular location">
    <subcellularLocation>
        <location evidence="1 12">Cell outer membrane</location>
        <topology evidence="1 12">Multi-pass membrane protein</topology>
    </subcellularLocation>
</comment>
<keyword evidence="7" id="KW-0406">Ion transport</keyword>
<dbReference type="RefSeq" id="WP_407049785.1">
    <property type="nucleotide sequence ID" value="NZ_CP158568.1"/>
</dbReference>
<keyword evidence="3 12" id="KW-0813">Transport</keyword>
<dbReference type="KEGG" id="mflg:ABS361_22325"/>
<dbReference type="InterPro" id="IPR036942">
    <property type="entry name" value="Beta-barrel_TonB_sf"/>
</dbReference>
<keyword evidence="10 17" id="KW-0675">Receptor</keyword>
<feature type="region of interest" description="Disordered" evidence="14">
    <location>
        <begin position="109"/>
        <end position="145"/>
    </location>
</feature>
<dbReference type="InterPro" id="IPR010105">
    <property type="entry name" value="TonB_sidphr_rcpt"/>
</dbReference>
<dbReference type="GO" id="GO:0015891">
    <property type="term" value="P:siderophore transport"/>
    <property type="evidence" value="ECO:0007669"/>
    <property type="project" value="InterPro"/>
</dbReference>
<keyword evidence="9 12" id="KW-0472">Membrane</keyword>
<evidence type="ECO:0000256" key="5">
    <source>
        <dbReference type="ARBA" id="ARBA00022692"/>
    </source>
</evidence>
<dbReference type="SUPFAM" id="SSF56935">
    <property type="entry name" value="Porins"/>
    <property type="match status" value="1"/>
</dbReference>
<dbReference type="PANTHER" id="PTHR32552:SF83">
    <property type="entry name" value="BLR3904 PROTEIN"/>
    <property type="match status" value="1"/>
</dbReference>
<evidence type="ECO:0000256" key="12">
    <source>
        <dbReference type="PROSITE-ProRule" id="PRU01360"/>
    </source>
</evidence>
<evidence type="ECO:0000256" key="1">
    <source>
        <dbReference type="ARBA" id="ARBA00004571"/>
    </source>
</evidence>
<evidence type="ECO:0000256" key="13">
    <source>
        <dbReference type="RuleBase" id="RU003357"/>
    </source>
</evidence>
<evidence type="ECO:0000256" key="10">
    <source>
        <dbReference type="ARBA" id="ARBA00023170"/>
    </source>
</evidence>
<feature type="compositionally biased region" description="Low complexity" evidence="14">
    <location>
        <begin position="79"/>
        <end position="95"/>
    </location>
</feature>
<evidence type="ECO:0000259" key="15">
    <source>
        <dbReference type="Pfam" id="PF00593"/>
    </source>
</evidence>
<keyword evidence="11 12" id="KW-0998">Cell outer membrane</keyword>
<evidence type="ECO:0000256" key="4">
    <source>
        <dbReference type="ARBA" id="ARBA00022452"/>
    </source>
</evidence>
<keyword evidence="5 12" id="KW-0812">Transmembrane</keyword>
<feature type="region of interest" description="Disordered" evidence="14">
    <location>
        <begin position="67"/>
        <end position="95"/>
    </location>
</feature>
<dbReference type="NCBIfam" id="TIGR01783">
    <property type="entry name" value="TonB-siderophor"/>
    <property type="match status" value="1"/>
</dbReference>
<dbReference type="PROSITE" id="PS52016">
    <property type="entry name" value="TONB_DEPENDENT_REC_3"/>
    <property type="match status" value="1"/>
</dbReference>
<evidence type="ECO:0000256" key="2">
    <source>
        <dbReference type="ARBA" id="ARBA00009810"/>
    </source>
</evidence>
<dbReference type="GO" id="GO:0015344">
    <property type="term" value="F:siderophore uptake transmembrane transporter activity"/>
    <property type="evidence" value="ECO:0007669"/>
    <property type="project" value="TreeGrafter"/>
</dbReference>
<dbReference type="FunFam" id="2.170.130.10:FF:000001">
    <property type="entry name" value="Catecholate siderophore TonB-dependent receptor"/>
    <property type="match status" value="1"/>
</dbReference>
<evidence type="ECO:0000256" key="8">
    <source>
        <dbReference type="ARBA" id="ARBA00023077"/>
    </source>
</evidence>
<keyword evidence="4 12" id="KW-1134">Transmembrane beta strand</keyword>
<reference evidence="17" key="1">
    <citation type="submission" date="2024-06" db="EMBL/GenBank/DDBJ databases">
        <title>Methylostella associata gen. nov., sp. nov., a novel Ancalomicrobiaceae-affiliated facultatively methylotrophic bacteria that feed on methanotrophs of the genus Methylococcus.</title>
        <authorList>
            <person name="Saltykova V."/>
            <person name="Danilova O.V."/>
            <person name="Oshkin I.Y."/>
            <person name="Belova S.E."/>
            <person name="Pimenov N.V."/>
            <person name="Dedysh S.N."/>
        </authorList>
    </citation>
    <scope>NUCLEOTIDE SEQUENCE</scope>
    <source>
        <strain evidence="17">S20</strain>
    </source>
</reference>
<dbReference type="GO" id="GO:0009279">
    <property type="term" value="C:cell outer membrane"/>
    <property type="evidence" value="ECO:0007669"/>
    <property type="project" value="UniProtKB-SubCell"/>
</dbReference>
<dbReference type="Pfam" id="PF07715">
    <property type="entry name" value="Plug"/>
    <property type="match status" value="1"/>
</dbReference>
<evidence type="ECO:0000256" key="3">
    <source>
        <dbReference type="ARBA" id="ARBA00022448"/>
    </source>
</evidence>
<evidence type="ECO:0000256" key="6">
    <source>
        <dbReference type="ARBA" id="ARBA00022729"/>
    </source>
</evidence>
<keyword evidence="6" id="KW-0732">Signal</keyword>
<feature type="domain" description="TonB-dependent receptor-like beta-barrel" evidence="15">
    <location>
        <begin position="318"/>
        <end position="778"/>
    </location>
</feature>
<proteinExistence type="inferred from homology"/>
<evidence type="ECO:0000313" key="17">
    <source>
        <dbReference type="EMBL" id="XBY44695.1"/>
    </source>
</evidence>
<dbReference type="InterPro" id="IPR000531">
    <property type="entry name" value="Beta-barrel_TonB"/>
</dbReference>
<comment type="similarity">
    <text evidence="2 12 13">Belongs to the TonB-dependent receptor family.</text>
</comment>
<protein>
    <submittedName>
        <fullName evidence="17">TonB-dependent siderophore receptor</fullName>
    </submittedName>
</protein>
<dbReference type="InterPro" id="IPR012910">
    <property type="entry name" value="Plug_dom"/>
</dbReference>
<dbReference type="InterPro" id="IPR039426">
    <property type="entry name" value="TonB-dep_rcpt-like"/>
</dbReference>
<sequence length="811" mass="85765">MSTSKVPASLRAFSNRSVNRGVEARVTGAAGAGLITAAALAGTLATSEAMAQSASAATGAMPALTVEAQAEPRKKKTVAKPAKAKATAPSAASAAPAGAAAAAGPSSAKAQGAAAPGSNPYADPSAPYKVDRSASSKLPKPILDTPRTVTTIPKEVIEDKGATSFRDLARTTPGLTLGTGEGGNAFGDRVFIRGFDARNDVYVDGVRDSGVNIRENFNTEQVEILKGPSATIGGRGTSGGAIDVVTKQPSFVDFTNAAVTIGTDLTKRTTLDVNKVISPELAVRANGMIQGAHVAGRDYVTDDRWGGAFAATYRPSEIFKLTVDYFHADIDQMPDWGVPFNATTKLPFTESGVNRNNFYGQPNRDFQRARQDVATAKAEVQITDWLTASNKLRYGFSTLDYVASAPGNVNTSAANPANWTVTSGAKSRYQQNQVLADQAELTAKFDTFGAKHTLVGGAEFSTERVSRDTYQALATESFGTSNLAGATLSLWNPNGAAIPWNSTFKRTGTPTIVGIDTASGYVLDTVELFEKLILTGGARVDDYDIKARSLSSSGAVTSQLGRHDTMFNYNLGVTYKVVPSFALYAAYGTSTNPVGAELDAGGADYGGITAANAVLGPEKNKSYEAGAKWEVFERHLLLTASLFQNEKTAARETVGATVQATGAYRVRGVEIGATGNITDRWSVYGGAVFMDSDVTRSATASNVGRQLANIAHESFNLLTKYRLTDELSIGGQATYKSKIYGGTFAANDNVLPSSWRFDVFADYEINKNFSVKASVLNLTNETIYDAFYRSAVPYVYVAPGRSAYLTLNVKY</sequence>
<dbReference type="AlphaFoldDB" id="A0AAU7XCA7"/>
<name>A0AAU7XCA7_9HYPH</name>
<evidence type="ECO:0000259" key="16">
    <source>
        <dbReference type="Pfam" id="PF07715"/>
    </source>
</evidence>
<dbReference type="Gene3D" id="2.40.170.20">
    <property type="entry name" value="TonB-dependent receptor, beta-barrel domain"/>
    <property type="match status" value="1"/>
</dbReference>